<dbReference type="GO" id="GO:0007155">
    <property type="term" value="P:cell adhesion"/>
    <property type="evidence" value="ECO:0007669"/>
    <property type="project" value="InterPro"/>
</dbReference>
<dbReference type="PANTHER" id="PTHR30093:SF34">
    <property type="entry name" value="PREPILIN PEPTIDASE-DEPENDENT PROTEIN D"/>
    <property type="match status" value="1"/>
</dbReference>
<dbReference type="NCBIfam" id="TIGR02532">
    <property type="entry name" value="IV_pilin_GFxxxE"/>
    <property type="match status" value="1"/>
</dbReference>
<dbReference type="InterPro" id="IPR045584">
    <property type="entry name" value="Pilin-like"/>
</dbReference>
<dbReference type="EMBL" id="VMKP01000001">
    <property type="protein sequence ID" value="TVO66680.1"/>
    <property type="molecule type" value="Genomic_DNA"/>
</dbReference>
<gene>
    <name evidence="9" type="ORF">FPL11_03065</name>
</gene>
<name>A0A557RNC0_9GAMM</name>
<feature type="transmembrane region" description="Helical" evidence="8">
    <location>
        <begin position="7"/>
        <end position="31"/>
    </location>
</feature>
<comment type="subcellular location">
    <subcellularLocation>
        <location evidence="1">Membrane</location>
        <topology evidence="1">Single-pass membrane protein</topology>
    </subcellularLocation>
</comment>
<evidence type="ECO:0000313" key="9">
    <source>
        <dbReference type="EMBL" id="TVO66680.1"/>
    </source>
</evidence>
<evidence type="ECO:0000256" key="1">
    <source>
        <dbReference type="ARBA" id="ARBA00004167"/>
    </source>
</evidence>
<evidence type="ECO:0000256" key="2">
    <source>
        <dbReference type="ARBA" id="ARBA00005233"/>
    </source>
</evidence>
<dbReference type="RefSeq" id="WP_144347168.1">
    <property type="nucleotide sequence ID" value="NZ_VMKP01000001.1"/>
</dbReference>
<dbReference type="InterPro" id="IPR001082">
    <property type="entry name" value="Pilin"/>
</dbReference>
<dbReference type="GO" id="GO:0015628">
    <property type="term" value="P:protein secretion by the type II secretion system"/>
    <property type="evidence" value="ECO:0007669"/>
    <property type="project" value="InterPro"/>
</dbReference>
<evidence type="ECO:0000256" key="7">
    <source>
        <dbReference type="RuleBase" id="RU000389"/>
    </source>
</evidence>
<dbReference type="GO" id="GO:0009289">
    <property type="term" value="C:pilus"/>
    <property type="evidence" value="ECO:0007669"/>
    <property type="project" value="InterPro"/>
</dbReference>
<dbReference type="InterPro" id="IPR002416">
    <property type="entry name" value="T2SS_protein-GspH"/>
</dbReference>
<evidence type="ECO:0000256" key="6">
    <source>
        <dbReference type="ARBA" id="ARBA00023136"/>
    </source>
</evidence>
<evidence type="ECO:0000256" key="5">
    <source>
        <dbReference type="ARBA" id="ARBA00022989"/>
    </source>
</evidence>
<dbReference type="Pfam" id="PF07963">
    <property type="entry name" value="N_methyl"/>
    <property type="match status" value="1"/>
</dbReference>
<evidence type="ECO:0000313" key="10">
    <source>
        <dbReference type="Proteomes" id="UP000316688"/>
    </source>
</evidence>
<dbReference type="InterPro" id="IPR012902">
    <property type="entry name" value="N_methyl_site"/>
</dbReference>
<dbReference type="Pfam" id="PF00114">
    <property type="entry name" value="Pilin"/>
    <property type="match status" value="1"/>
</dbReference>
<organism evidence="9 10">
    <name type="scientific">Spiribacter aquaticus</name>
    <dbReference type="NCBI Taxonomy" id="1935996"/>
    <lineage>
        <taxon>Bacteria</taxon>
        <taxon>Pseudomonadati</taxon>
        <taxon>Pseudomonadota</taxon>
        <taxon>Gammaproteobacteria</taxon>
        <taxon>Chromatiales</taxon>
        <taxon>Ectothiorhodospiraceae</taxon>
        <taxon>Spiribacter</taxon>
    </lineage>
</organism>
<dbReference type="SUPFAM" id="SSF54523">
    <property type="entry name" value="Pili subunits"/>
    <property type="match status" value="1"/>
</dbReference>
<accession>A0A557RNC0</accession>
<dbReference type="Gene3D" id="3.30.700.10">
    <property type="entry name" value="Glycoprotein, Type 4 Pilin"/>
    <property type="match status" value="1"/>
</dbReference>
<keyword evidence="6 8" id="KW-0472">Membrane</keyword>
<protein>
    <submittedName>
        <fullName evidence="9">Pilin</fullName>
    </submittedName>
</protein>
<dbReference type="GO" id="GO:0015627">
    <property type="term" value="C:type II protein secretion system complex"/>
    <property type="evidence" value="ECO:0007669"/>
    <property type="project" value="InterPro"/>
</dbReference>
<dbReference type="PRINTS" id="PR00885">
    <property type="entry name" value="BCTERIALGSPH"/>
</dbReference>
<keyword evidence="3" id="KW-0488">Methylation</keyword>
<keyword evidence="4 8" id="KW-0812">Transmembrane</keyword>
<keyword evidence="5 8" id="KW-1133">Transmembrane helix</keyword>
<dbReference type="Proteomes" id="UP000316688">
    <property type="component" value="Unassembled WGS sequence"/>
</dbReference>
<dbReference type="GO" id="GO:0016020">
    <property type="term" value="C:membrane"/>
    <property type="evidence" value="ECO:0007669"/>
    <property type="project" value="UniProtKB-SubCell"/>
</dbReference>
<evidence type="ECO:0000256" key="3">
    <source>
        <dbReference type="ARBA" id="ARBA00022481"/>
    </source>
</evidence>
<dbReference type="PANTHER" id="PTHR30093">
    <property type="entry name" value="GENERAL SECRETION PATHWAY PROTEIN G"/>
    <property type="match status" value="1"/>
</dbReference>
<sequence>MRMRQKGFTLIELMIVVAIIGILAAVAVPAYSDYTVRAKVTEALTAAGAAKTSVADYYYANGELPTSNAEAGLADGTDYATEVIKGLSVHGEAVPGETAGTIEIEFGDIGDSAAIDTLLNFVPDTSNNALAWNCEIPDTNGLPAQYAPASCRSTSTTQ</sequence>
<dbReference type="AlphaFoldDB" id="A0A557RNC0"/>
<dbReference type="PROSITE" id="PS00409">
    <property type="entry name" value="PROKAR_NTER_METHYL"/>
    <property type="match status" value="1"/>
</dbReference>
<evidence type="ECO:0000256" key="4">
    <source>
        <dbReference type="ARBA" id="ARBA00022692"/>
    </source>
</evidence>
<proteinExistence type="inferred from homology"/>
<reference evidence="9 10" key="1">
    <citation type="submission" date="2019-07" db="EMBL/GenBank/DDBJ databases">
        <title>Reclasification of Spiribacter aquaticus.</title>
        <authorList>
            <person name="Leon M.J."/>
            <person name="Sanchez-Porro C."/>
            <person name="Ventosa A."/>
        </authorList>
    </citation>
    <scope>NUCLEOTIDE SEQUENCE [LARGE SCALE GENOMIC DNA]</scope>
    <source>
        <strain evidence="9 10">SP30</strain>
    </source>
</reference>
<comment type="caution">
    <text evidence="9">The sequence shown here is derived from an EMBL/GenBank/DDBJ whole genome shotgun (WGS) entry which is preliminary data.</text>
</comment>
<comment type="similarity">
    <text evidence="2 7">Belongs to the N-Me-Phe pilin family.</text>
</comment>
<keyword evidence="10" id="KW-1185">Reference proteome</keyword>
<evidence type="ECO:0000256" key="8">
    <source>
        <dbReference type="SAM" id="Phobius"/>
    </source>
</evidence>
<keyword evidence="7" id="KW-0281">Fimbrium</keyword>